<dbReference type="InterPro" id="IPR049979">
    <property type="entry name" value="Cys_resp_CS_actino"/>
</dbReference>
<evidence type="ECO:0000313" key="2">
    <source>
        <dbReference type="Proteomes" id="UP000184388"/>
    </source>
</evidence>
<dbReference type="Proteomes" id="UP000184388">
    <property type="component" value="Unassembled WGS sequence"/>
</dbReference>
<accession>A0A9X8MJS8</accession>
<comment type="caution">
    <text evidence="1">The sequence shown here is derived from an EMBL/GenBank/DDBJ whole genome shotgun (WGS) entry which is preliminary data.</text>
</comment>
<protein>
    <submittedName>
        <fullName evidence="1">Uncharacterized protein</fullName>
    </submittedName>
</protein>
<reference evidence="2" key="1">
    <citation type="submission" date="2016-11" db="EMBL/GenBank/DDBJ databases">
        <authorList>
            <person name="Jaros S."/>
            <person name="Januszkiewicz K."/>
            <person name="Wedrychowicz H."/>
        </authorList>
    </citation>
    <scope>NUCLEOTIDE SEQUENCE [LARGE SCALE GENOMIC DNA]</scope>
    <source>
        <strain evidence="2">CGMCC 4.3555</strain>
    </source>
</reference>
<evidence type="ECO:0000313" key="1">
    <source>
        <dbReference type="EMBL" id="SHK83977.1"/>
    </source>
</evidence>
<organism evidence="1 2">
    <name type="scientific">Streptomyces yunnanensis</name>
    <dbReference type="NCBI Taxonomy" id="156453"/>
    <lineage>
        <taxon>Bacteria</taxon>
        <taxon>Bacillati</taxon>
        <taxon>Actinomycetota</taxon>
        <taxon>Actinomycetes</taxon>
        <taxon>Kitasatosporales</taxon>
        <taxon>Streptomycetaceae</taxon>
        <taxon>Streptomyces</taxon>
    </lineage>
</organism>
<proteinExistence type="predicted"/>
<name>A0A9X8MJS8_9ACTN</name>
<dbReference type="AlphaFoldDB" id="A0A9X8MJS8"/>
<dbReference type="EMBL" id="FRBK01000001">
    <property type="protein sequence ID" value="SHK83977.1"/>
    <property type="molecule type" value="Genomic_DNA"/>
</dbReference>
<gene>
    <name evidence="1" type="ORF">SAMN05216268_101499</name>
</gene>
<dbReference type="NCBIfam" id="NF042934">
    <property type="entry name" value="cis_reg_atten"/>
    <property type="match status" value="1"/>
</dbReference>
<sequence length="113" mass="12382">MPEPLCGRDLGIHPRVRHVRRTGSVPRPTWCATADRILRRGSRTRTGNRYDDRMVDRVVCGVSEQRPGVRSHAPLATRRSASALLGAFGGGAARLHVDLCRLSSAICPRCAAR</sequence>